<gene>
    <name evidence="2" type="ORF">OHC33_011138</name>
</gene>
<protein>
    <submittedName>
        <fullName evidence="2">Uncharacterized protein</fullName>
    </submittedName>
</protein>
<proteinExistence type="predicted"/>
<evidence type="ECO:0000256" key="1">
    <source>
        <dbReference type="SAM" id="Coils"/>
    </source>
</evidence>
<dbReference type="EMBL" id="JAKLMC020000063">
    <property type="protein sequence ID" value="KAK5947842.1"/>
    <property type="molecule type" value="Genomic_DNA"/>
</dbReference>
<name>A0AAN8IH94_9EURO</name>
<sequence length="299" mass="34194">MDARIYRANDQDRRLIRKYRELKQHLADTKAELGWEKGQKNQVERRGEEGAHLKLQVEILQRKLKECTHENAVLEKKVEKLECRMKEYVDVNQSLQKSMMETRETLLGLCRQHATATMAATVHNDQPVAELFNILHGCSKRAKETLNARHKQKVQKLQEAIDSKDQCNAELQEALDRHEEAYASVVRTLTLRSARLHETALESSTIKALVDEVHANPLPSCGHLESGARSLTGCNIMLCETCDRKMQTEVIADHAVLHCHWCDACCSVIPLPRLFTLPRMSEWSKMVHQVEIVQGDQMG</sequence>
<keyword evidence="1" id="KW-0175">Coiled coil</keyword>
<feature type="coiled-coil region" evidence="1">
    <location>
        <begin position="140"/>
        <end position="188"/>
    </location>
</feature>
<comment type="caution">
    <text evidence="2">The sequence shown here is derived from an EMBL/GenBank/DDBJ whole genome shotgun (WGS) entry which is preliminary data.</text>
</comment>
<dbReference type="AlphaFoldDB" id="A0AAN8IH94"/>
<evidence type="ECO:0000313" key="2">
    <source>
        <dbReference type="EMBL" id="KAK5947842.1"/>
    </source>
</evidence>
<dbReference type="Proteomes" id="UP001316803">
    <property type="component" value="Unassembled WGS sequence"/>
</dbReference>
<reference evidence="2 3" key="1">
    <citation type="submission" date="2022-12" db="EMBL/GenBank/DDBJ databases">
        <title>Genomic features and morphological characterization of a novel Knufia sp. strain isolated from spacecraft assembly facility.</title>
        <authorList>
            <person name="Teixeira M."/>
            <person name="Chander A.M."/>
            <person name="Stajich J.E."/>
            <person name="Venkateswaran K."/>
        </authorList>
    </citation>
    <scope>NUCLEOTIDE SEQUENCE [LARGE SCALE GENOMIC DNA]</scope>
    <source>
        <strain evidence="2 3">FJI-L2-BK-P2</strain>
    </source>
</reference>
<keyword evidence="3" id="KW-1185">Reference proteome</keyword>
<feature type="coiled-coil region" evidence="1">
    <location>
        <begin position="57"/>
        <end position="98"/>
    </location>
</feature>
<accession>A0AAN8IH94</accession>
<organism evidence="2 3">
    <name type="scientific">Knufia fluminis</name>
    <dbReference type="NCBI Taxonomy" id="191047"/>
    <lineage>
        <taxon>Eukaryota</taxon>
        <taxon>Fungi</taxon>
        <taxon>Dikarya</taxon>
        <taxon>Ascomycota</taxon>
        <taxon>Pezizomycotina</taxon>
        <taxon>Eurotiomycetes</taxon>
        <taxon>Chaetothyriomycetidae</taxon>
        <taxon>Chaetothyriales</taxon>
        <taxon>Trichomeriaceae</taxon>
        <taxon>Knufia</taxon>
    </lineage>
</organism>
<evidence type="ECO:0000313" key="3">
    <source>
        <dbReference type="Proteomes" id="UP001316803"/>
    </source>
</evidence>